<feature type="domain" description="1-deoxy-D-xylulose 5-phosphate reductoisomerase N-terminal" evidence="1">
    <location>
        <begin position="4"/>
        <end position="42"/>
    </location>
</feature>
<dbReference type="InterPro" id="IPR036291">
    <property type="entry name" value="NAD(P)-bd_dom_sf"/>
</dbReference>
<dbReference type="Gene3D" id="3.40.50.720">
    <property type="entry name" value="NAD(P)-binding Rossmann-like Domain"/>
    <property type="match status" value="1"/>
</dbReference>
<dbReference type="InterPro" id="IPR013512">
    <property type="entry name" value="DXP_reductoisomerase_N"/>
</dbReference>
<dbReference type="SUPFAM" id="SSF51735">
    <property type="entry name" value="NAD(P)-binding Rossmann-fold domains"/>
    <property type="match status" value="1"/>
</dbReference>
<name>A0A382JCP5_9ZZZZ</name>
<proteinExistence type="predicted"/>
<evidence type="ECO:0000313" key="2">
    <source>
        <dbReference type="EMBL" id="SVC09498.1"/>
    </source>
</evidence>
<dbReference type="AlphaFoldDB" id="A0A382JCP5"/>
<dbReference type="Pfam" id="PF02670">
    <property type="entry name" value="DXP_reductoisom"/>
    <property type="match status" value="1"/>
</dbReference>
<protein>
    <recommendedName>
        <fullName evidence="1">1-deoxy-D-xylulose 5-phosphate reductoisomerase N-terminal domain-containing protein</fullName>
    </recommendedName>
</protein>
<gene>
    <name evidence="2" type="ORF">METZ01_LOCUS262352</name>
</gene>
<organism evidence="2">
    <name type="scientific">marine metagenome</name>
    <dbReference type="NCBI Taxonomy" id="408172"/>
    <lineage>
        <taxon>unclassified sequences</taxon>
        <taxon>metagenomes</taxon>
        <taxon>ecological metagenomes</taxon>
    </lineage>
</organism>
<reference evidence="2" key="1">
    <citation type="submission" date="2018-05" db="EMBL/GenBank/DDBJ databases">
        <authorList>
            <person name="Lanie J.A."/>
            <person name="Ng W.-L."/>
            <person name="Kazmierczak K.M."/>
            <person name="Andrzejewski T.M."/>
            <person name="Davidsen T.M."/>
            <person name="Wayne K.J."/>
            <person name="Tettelin H."/>
            <person name="Glass J.I."/>
            <person name="Rusch D."/>
            <person name="Podicherti R."/>
            <person name="Tsui H.-C.T."/>
            <person name="Winkler M.E."/>
        </authorList>
    </citation>
    <scope>NUCLEOTIDE SEQUENCE</scope>
</reference>
<feature type="non-terminal residue" evidence="2">
    <location>
        <position position="43"/>
    </location>
</feature>
<feature type="non-terminal residue" evidence="2">
    <location>
        <position position="1"/>
    </location>
</feature>
<dbReference type="GO" id="GO:0070402">
    <property type="term" value="F:NADPH binding"/>
    <property type="evidence" value="ECO:0007669"/>
    <property type="project" value="InterPro"/>
</dbReference>
<evidence type="ECO:0000259" key="1">
    <source>
        <dbReference type="Pfam" id="PF02670"/>
    </source>
</evidence>
<dbReference type="EMBL" id="UINC01073253">
    <property type="protein sequence ID" value="SVC09498.1"/>
    <property type="molecule type" value="Genomic_DNA"/>
</dbReference>
<accession>A0A382JCP5</accession>
<sequence length="43" mass="4697">MKKISILGSTGSIGVNTLNVIRELNEDFSIKYLTANSNSELLI</sequence>